<proteinExistence type="predicted"/>
<dbReference type="AlphaFoldDB" id="A0A7S2ECJ2"/>
<dbReference type="SUPFAM" id="SSF51126">
    <property type="entry name" value="Pectin lyase-like"/>
    <property type="match status" value="1"/>
</dbReference>
<evidence type="ECO:0000256" key="1">
    <source>
        <dbReference type="SAM" id="SignalP"/>
    </source>
</evidence>
<sequence>MTVSFHRQSASIAAVMTKLIRLLLLSPLPWLAHANAASCSSDQCVDFATYSELVDHIHTEQKLQAAQQSGATAAADDDDELIVVCLCGKAYQGSNVCPTFPYQETVDGSLVEYSEMALTITRSVMLSCVTTDEPCLMDCPQTPVTVKSGGSLELIAVRGSLVWSNTAEATKSSKLRVDSGASQSYILHSILPSSDQLEGGAISNAGSLQIYDSWFQNCSSRLHGGAIHVSTMTSSLDVRRTEFQDNTAPVGGAISLSNDVPWARILACNFAGTNHSDLEALEATASMYNETVDSNSTDSVFWRTSEGNDYEFCDNTGLNDFGCNSGSSISFSSSFVLLIQLASLGAVAFLL</sequence>
<feature type="signal peptide" evidence="1">
    <location>
        <begin position="1"/>
        <end position="34"/>
    </location>
</feature>
<accession>A0A7S2ECJ2</accession>
<protein>
    <submittedName>
        <fullName evidence="2">Uncharacterized protein</fullName>
    </submittedName>
</protein>
<reference evidence="2" key="1">
    <citation type="submission" date="2021-01" db="EMBL/GenBank/DDBJ databases">
        <authorList>
            <person name="Corre E."/>
            <person name="Pelletier E."/>
            <person name="Niang G."/>
            <person name="Scheremetjew M."/>
            <person name="Finn R."/>
            <person name="Kale V."/>
            <person name="Holt S."/>
            <person name="Cochrane G."/>
            <person name="Meng A."/>
            <person name="Brown T."/>
            <person name="Cohen L."/>
        </authorList>
    </citation>
    <scope>NUCLEOTIDE SEQUENCE</scope>
    <source>
        <strain evidence="2">Pop2</strain>
    </source>
</reference>
<dbReference type="EMBL" id="HBGN01016047">
    <property type="protein sequence ID" value="CAD9328619.1"/>
    <property type="molecule type" value="Transcribed_RNA"/>
</dbReference>
<feature type="chain" id="PRO_5031136709" evidence="1">
    <location>
        <begin position="35"/>
        <end position="351"/>
    </location>
</feature>
<organism evidence="2">
    <name type="scientific">Ditylum brightwellii</name>
    <dbReference type="NCBI Taxonomy" id="49249"/>
    <lineage>
        <taxon>Eukaryota</taxon>
        <taxon>Sar</taxon>
        <taxon>Stramenopiles</taxon>
        <taxon>Ochrophyta</taxon>
        <taxon>Bacillariophyta</taxon>
        <taxon>Mediophyceae</taxon>
        <taxon>Lithodesmiophycidae</taxon>
        <taxon>Lithodesmiales</taxon>
        <taxon>Lithodesmiaceae</taxon>
        <taxon>Ditylum</taxon>
    </lineage>
</organism>
<name>A0A7S2ECJ2_9STRA</name>
<dbReference type="InterPro" id="IPR011050">
    <property type="entry name" value="Pectin_lyase_fold/virulence"/>
</dbReference>
<evidence type="ECO:0000313" key="2">
    <source>
        <dbReference type="EMBL" id="CAD9328619.1"/>
    </source>
</evidence>
<keyword evidence="1" id="KW-0732">Signal</keyword>
<gene>
    <name evidence="2" type="ORF">DBRI1063_LOCUS10321</name>
</gene>